<evidence type="ECO:0000256" key="1">
    <source>
        <dbReference type="SAM" id="MobiDB-lite"/>
    </source>
</evidence>
<name>A0ABR9HC26_9ACTN</name>
<dbReference type="RefSeq" id="WP_191268367.1">
    <property type="nucleotide sequence ID" value="NZ_BMXJ01000002.1"/>
</dbReference>
<feature type="region of interest" description="Disordered" evidence="1">
    <location>
        <begin position="159"/>
        <end position="178"/>
    </location>
</feature>
<gene>
    <name evidence="2" type="ORF">H4W79_000802</name>
</gene>
<organism evidence="2 3">
    <name type="scientific">Nocardiopsis terrae</name>
    <dbReference type="NCBI Taxonomy" id="372655"/>
    <lineage>
        <taxon>Bacteria</taxon>
        <taxon>Bacillati</taxon>
        <taxon>Actinomycetota</taxon>
        <taxon>Actinomycetes</taxon>
        <taxon>Streptosporangiales</taxon>
        <taxon>Nocardiopsidaceae</taxon>
        <taxon>Nocardiopsis</taxon>
    </lineage>
</organism>
<evidence type="ECO:0008006" key="4">
    <source>
        <dbReference type="Google" id="ProtNLM"/>
    </source>
</evidence>
<proteinExistence type="predicted"/>
<dbReference type="EMBL" id="JADBDY010000001">
    <property type="protein sequence ID" value="MBE1456588.1"/>
    <property type="molecule type" value="Genomic_DNA"/>
</dbReference>
<evidence type="ECO:0000313" key="3">
    <source>
        <dbReference type="Proteomes" id="UP000598217"/>
    </source>
</evidence>
<dbReference type="Proteomes" id="UP000598217">
    <property type="component" value="Unassembled WGS sequence"/>
</dbReference>
<reference evidence="2 3" key="1">
    <citation type="submission" date="2020-10" db="EMBL/GenBank/DDBJ databases">
        <title>Sequencing the genomes of 1000 actinobacteria strains.</title>
        <authorList>
            <person name="Klenk H.-P."/>
        </authorList>
    </citation>
    <scope>NUCLEOTIDE SEQUENCE [LARGE SCALE GENOMIC DNA]</scope>
    <source>
        <strain evidence="2 3">DSM 45157</strain>
    </source>
</reference>
<evidence type="ECO:0000313" key="2">
    <source>
        <dbReference type="EMBL" id="MBE1456588.1"/>
    </source>
</evidence>
<comment type="caution">
    <text evidence="2">The sequence shown here is derived from an EMBL/GenBank/DDBJ whole genome shotgun (WGS) entry which is preliminary data.</text>
</comment>
<sequence length="397" mass="42914">MLFSTTAPCPYCYTEINPRKLAYRCSGRHAAGRTPCEKKVDQARSRHFNDTNGYWPVIGSERTGLPKLGSSGNCEGCGSEPGPPVCPECHSLLPSEYGADSALFGMVGVRGSGKTVMLSVLDSELQNSVADRFDAAIDAPGGKSGLTKDLRAYHQLMSEGSGTVPGQTQENRSGRKEPAVYSWRYTKKGALGTSRTASTVFSFYDNAGEDFATTDAAMTQRYLGATSGVILLLDPFGFPANRERAVDKGAGFMETGPEEVVDAITSVLRATGNVKRTKKIKQPIAVVVSKIDAFFDQIDEGHPLRSPSSQRPMFDETEGQTVHDHVGLLIQQWGGAGLIRKLEHNYTSFRLFGASALGAEPDYASQRVNQRGLLPHRVAEPLLWLMAIRGFIPSTGA</sequence>
<keyword evidence="3" id="KW-1185">Reference proteome</keyword>
<accession>A0ABR9HC26</accession>
<feature type="compositionally biased region" description="Polar residues" evidence="1">
    <location>
        <begin position="159"/>
        <end position="171"/>
    </location>
</feature>
<protein>
    <recommendedName>
        <fullName evidence="4">Double-GTPase 2 domain-containing protein</fullName>
    </recommendedName>
</protein>